<feature type="transmembrane region" description="Helical" evidence="6">
    <location>
        <begin position="246"/>
        <end position="265"/>
    </location>
</feature>
<dbReference type="Proteomes" id="UP001302274">
    <property type="component" value="Unassembled WGS sequence"/>
</dbReference>
<evidence type="ECO:0000256" key="5">
    <source>
        <dbReference type="ARBA" id="ARBA00023136"/>
    </source>
</evidence>
<feature type="domain" description="EamA" evidence="7">
    <location>
        <begin position="11"/>
        <end position="142"/>
    </location>
</feature>
<feature type="transmembrane region" description="Helical" evidence="6">
    <location>
        <begin position="41"/>
        <end position="63"/>
    </location>
</feature>
<feature type="domain" description="EamA" evidence="7">
    <location>
        <begin position="154"/>
        <end position="286"/>
    </location>
</feature>
<keyword evidence="3 6" id="KW-0812">Transmembrane</keyword>
<feature type="transmembrane region" description="Helical" evidence="6">
    <location>
        <begin position="70"/>
        <end position="92"/>
    </location>
</feature>
<feature type="transmembrane region" description="Helical" evidence="6">
    <location>
        <begin position="125"/>
        <end position="143"/>
    </location>
</feature>
<accession>A0ABU5VZV2</accession>
<dbReference type="SUPFAM" id="SSF103481">
    <property type="entry name" value="Multidrug resistance efflux transporter EmrE"/>
    <property type="match status" value="2"/>
</dbReference>
<sequence length="298" mass="31992">MKARFQSRATTISLGIGVVLIWSTCFVTIKLSSLGNEPLTFAAIRALLAGIVLLILSTLGGCLKPPSNTWPWLAVSALTGTSLALWGMFGSVPIEGSVIASILGNSQAILIAPLAVIFLNEKQTLWRWMCLGIGFLGLLLVIVGKSEGVGTLGGSLIALLASVGLAISSLVAKRLSGQMHALTLTTWQFLLGSIPLVVAAIIFERPYYFRPTDKALWSLIYLAVISSAGGSFIWNWLLKRIDVTSLTALTMLGPPTSLLLGLFIFDERVTMIQWAGITIALVSVTCLQWSEDPSHHDR</sequence>
<feature type="transmembrane region" description="Helical" evidence="6">
    <location>
        <begin position="215"/>
        <end position="234"/>
    </location>
</feature>
<keyword evidence="5 6" id="KW-0472">Membrane</keyword>
<organism evidence="8 9">
    <name type="scientific">Bacteriovorax antarcticus</name>
    <dbReference type="NCBI Taxonomy" id="3088717"/>
    <lineage>
        <taxon>Bacteria</taxon>
        <taxon>Pseudomonadati</taxon>
        <taxon>Bdellovibrionota</taxon>
        <taxon>Bacteriovoracia</taxon>
        <taxon>Bacteriovoracales</taxon>
        <taxon>Bacteriovoracaceae</taxon>
        <taxon>Bacteriovorax</taxon>
    </lineage>
</organism>
<evidence type="ECO:0000313" key="8">
    <source>
        <dbReference type="EMBL" id="MEA9358482.1"/>
    </source>
</evidence>
<dbReference type="InterPro" id="IPR037185">
    <property type="entry name" value="EmrE-like"/>
</dbReference>
<feature type="transmembrane region" description="Helical" evidence="6">
    <location>
        <begin position="184"/>
        <end position="203"/>
    </location>
</feature>
<feature type="transmembrane region" description="Helical" evidence="6">
    <location>
        <begin position="271"/>
        <end position="290"/>
    </location>
</feature>
<dbReference type="RefSeq" id="WP_323578899.1">
    <property type="nucleotide sequence ID" value="NZ_JAYGJQ010000003.1"/>
</dbReference>
<comment type="similarity">
    <text evidence="2">Belongs to the EamA transporter family.</text>
</comment>
<dbReference type="InterPro" id="IPR000620">
    <property type="entry name" value="EamA_dom"/>
</dbReference>
<keyword evidence="9" id="KW-1185">Reference proteome</keyword>
<feature type="transmembrane region" description="Helical" evidence="6">
    <location>
        <begin position="98"/>
        <end position="118"/>
    </location>
</feature>
<proteinExistence type="inferred from homology"/>
<reference evidence="8 9" key="1">
    <citation type="submission" date="2023-11" db="EMBL/GenBank/DDBJ databases">
        <title>A Novel Polar Bacteriovorax (B. antarcticus) Isolated from the Biocrust in Antarctica.</title>
        <authorList>
            <person name="Mun W."/>
            <person name="Choi S.Y."/>
            <person name="Mitchell R.J."/>
        </authorList>
    </citation>
    <scope>NUCLEOTIDE SEQUENCE [LARGE SCALE GENOMIC DNA]</scope>
    <source>
        <strain evidence="8 9">PP10</strain>
    </source>
</reference>
<comment type="caution">
    <text evidence="8">The sequence shown here is derived from an EMBL/GenBank/DDBJ whole genome shotgun (WGS) entry which is preliminary data.</text>
</comment>
<feature type="transmembrane region" description="Helical" evidence="6">
    <location>
        <begin position="149"/>
        <end position="172"/>
    </location>
</feature>
<evidence type="ECO:0000256" key="1">
    <source>
        <dbReference type="ARBA" id="ARBA00004141"/>
    </source>
</evidence>
<dbReference type="Pfam" id="PF00892">
    <property type="entry name" value="EamA"/>
    <property type="match status" value="2"/>
</dbReference>
<keyword evidence="4 6" id="KW-1133">Transmembrane helix</keyword>
<evidence type="ECO:0000256" key="4">
    <source>
        <dbReference type="ARBA" id="ARBA00022989"/>
    </source>
</evidence>
<evidence type="ECO:0000256" key="3">
    <source>
        <dbReference type="ARBA" id="ARBA00022692"/>
    </source>
</evidence>
<dbReference type="PANTHER" id="PTHR32322">
    <property type="entry name" value="INNER MEMBRANE TRANSPORTER"/>
    <property type="match status" value="1"/>
</dbReference>
<dbReference type="Gene3D" id="1.10.3730.20">
    <property type="match status" value="1"/>
</dbReference>
<comment type="subcellular location">
    <subcellularLocation>
        <location evidence="1">Membrane</location>
        <topology evidence="1">Multi-pass membrane protein</topology>
    </subcellularLocation>
</comment>
<feature type="transmembrane region" description="Helical" evidence="6">
    <location>
        <begin position="12"/>
        <end position="29"/>
    </location>
</feature>
<dbReference type="PANTHER" id="PTHR32322:SF2">
    <property type="entry name" value="EAMA DOMAIN-CONTAINING PROTEIN"/>
    <property type="match status" value="1"/>
</dbReference>
<name>A0ABU5VZV2_9BACT</name>
<dbReference type="InterPro" id="IPR050638">
    <property type="entry name" value="AA-Vitamin_Transporters"/>
</dbReference>
<gene>
    <name evidence="8" type="ORF">SHI21_19755</name>
</gene>
<protein>
    <submittedName>
        <fullName evidence="8">EamA family transporter</fullName>
    </submittedName>
</protein>
<dbReference type="EMBL" id="JAYGJQ010000003">
    <property type="protein sequence ID" value="MEA9358482.1"/>
    <property type="molecule type" value="Genomic_DNA"/>
</dbReference>
<evidence type="ECO:0000259" key="7">
    <source>
        <dbReference type="Pfam" id="PF00892"/>
    </source>
</evidence>
<evidence type="ECO:0000256" key="6">
    <source>
        <dbReference type="SAM" id="Phobius"/>
    </source>
</evidence>
<evidence type="ECO:0000256" key="2">
    <source>
        <dbReference type="ARBA" id="ARBA00007362"/>
    </source>
</evidence>
<evidence type="ECO:0000313" key="9">
    <source>
        <dbReference type="Proteomes" id="UP001302274"/>
    </source>
</evidence>